<dbReference type="SUPFAM" id="SSF143631">
    <property type="entry name" value="ApbE-like"/>
    <property type="match status" value="1"/>
</dbReference>
<evidence type="ECO:0000256" key="1">
    <source>
        <dbReference type="ARBA" id="ARBA00011955"/>
    </source>
</evidence>
<feature type="binding site" evidence="11">
    <location>
        <position position="162"/>
    </location>
    <ligand>
        <name>Mg(2+)</name>
        <dbReference type="ChEBI" id="CHEBI:18420"/>
    </ligand>
</feature>
<keyword evidence="7 10" id="KW-0460">Magnesium</keyword>
<accession>A0A4R0N773</accession>
<feature type="binding site" evidence="11">
    <location>
        <position position="279"/>
    </location>
    <ligand>
        <name>Mg(2+)</name>
        <dbReference type="ChEBI" id="CHEBI:18420"/>
    </ligand>
</feature>
<evidence type="ECO:0000256" key="10">
    <source>
        <dbReference type="PIRNR" id="PIRNR006268"/>
    </source>
</evidence>
<keyword evidence="5 10" id="KW-0479">Metal-binding</keyword>
<dbReference type="Pfam" id="PF02424">
    <property type="entry name" value="ApbE"/>
    <property type="match status" value="1"/>
</dbReference>
<dbReference type="GO" id="GO:0016740">
    <property type="term" value="F:transferase activity"/>
    <property type="evidence" value="ECO:0007669"/>
    <property type="project" value="UniProtKB-UniRule"/>
</dbReference>
<evidence type="ECO:0000256" key="3">
    <source>
        <dbReference type="ARBA" id="ARBA00022630"/>
    </source>
</evidence>
<comment type="similarity">
    <text evidence="10">Belongs to the ApbE family.</text>
</comment>
<evidence type="ECO:0000313" key="12">
    <source>
        <dbReference type="EMBL" id="TCC94552.1"/>
    </source>
</evidence>
<evidence type="ECO:0000256" key="6">
    <source>
        <dbReference type="ARBA" id="ARBA00022827"/>
    </source>
</evidence>
<dbReference type="Gene3D" id="3.10.520.10">
    <property type="entry name" value="ApbE-like domains"/>
    <property type="match status" value="1"/>
</dbReference>
<dbReference type="PANTHER" id="PTHR30040:SF2">
    <property type="entry name" value="FAD:PROTEIN FMN TRANSFERASE"/>
    <property type="match status" value="1"/>
</dbReference>
<dbReference type="EMBL" id="SJSK01000001">
    <property type="protein sequence ID" value="TCC94552.1"/>
    <property type="molecule type" value="Genomic_DNA"/>
</dbReference>
<sequence>MLFLSVAFLSATKSSSLREFKITGFAQGTTYSINYFADDSLVTRNQIDSILNVIDLSMSLYKPNSTISKFNKMPMGKIKIDTHMKNVLVKSFQINKETDGLFDITLQPLMRLWGFYKDGANQTPDTSRIKAFLSETIGMNKIKLRKDFLSKANNHIEIDLNGIAQGYSVDVIADFFETKGINIYVVEVGGEVSAKGPKPDGKPIKIGIEGPSENAFTDANIKHIISFTQGAITTSGNYRKFITYNGKNYGHIISPKTGYPINNEVISVTVFAKKAIDADGYDNALMLMGIEKALKFVEQKKDIEAYFIYKKPDGKVVDTLTSGFKKMIVDNL</sequence>
<dbReference type="PANTHER" id="PTHR30040">
    <property type="entry name" value="THIAMINE BIOSYNTHESIS LIPOPROTEIN APBE"/>
    <property type="match status" value="1"/>
</dbReference>
<dbReference type="InterPro" id="IPR024932">
    <property type="entry name" value="ApbE"/>
</dbReference>
<evidence type="ECO:0000256" key="2">
    <source>
        <dbReference type="ARBA" id="ARBA00016337"/>
    </source>
</evidence>
<keyword evidence="6 10" id="KW-0274">FAD</keyword>
<organism evidence="12 13">
    <name type="scientific">Pedobacter frigiditerrae</name>
    <dbReference type="NCBI Taxonomy" id="2530452"/>
    <lineage>
        <taxon>Bacteria</taxon>
        <taxon>Pseudomonadati</taxon>
        <taxon>Bacteroidota</taxon>
        <taxon>Sphingobacteriia</taxon>
        <taxon>Sphingobacteriales</taxon>
        <taxon>Sphingobacteriaceae</taxon>
        <taxon>Pedobacter</taxon>
    </lineage>
</organism>
<dbReference type="OrthoDB" id="9778595at2"/>
<keyword evidence="13" id="KW-1185">Reference proteome</keyword>
<evidence type="ECO:0000313" key="13">
    <source>
        <dbReference type="Proteomes" id="UP000292884"/>
    </source>
</evidence>
<dbReference type="GO" id="GO:0046872">
    <property type="term" value="F:metal ion binding"/>
    <property type="evidence" value="ECO:0007669"/>
    <property type="project" value="UniProtKB-UniRule"/>
</dbReference>
<evidence type="ECO:0000256" key="4">
    <source>
        <dbReference type="ARBA" id="ARBA00022679"/>
    </source>
</evidence>
<gene>
    <name evidence="12" type="ORF">EZ428_00200</name>
</gene>
<evidence type="ECO:0000256" key="11">
    <source>
        <dbReference type="PIRSR" id="PIRSR006268-2"/>
    </source>
</evidence>
<keyword evidence="4 10" id="KW-0808">Transferase</keyword>
<dbReference type="InterPro" id="IPR003374">
    <property type="entry name" value="ApbE-like_sf"/>
</dbReference>
<evidence type="ECO:0000256" key="9">
    <source>
        <dbReference type="ARBA" id="ARBA00048540"/>
    </source>
</evidence>
<evidence type="ECO:0000256" key="8">
    <source>
        <dbReference type="ARBA" id="ARBA00031306"/>
    </source>
</evidence>
<dbReference type="EC" id="2.7.1.180" evidence="1 10"/>
<comment type="catalytic activity">
    <reaction evidence="9 10">
        <text>L-threonyl-[protein] + FAD = FMN-L-threonyl-[protein] + AMP + H(+)</text>
        <dbReference type="Rhea" id="RHEA:36847"/>
        <dbReference type="Rhea" id="RHEA-COMP:11060"/>
        <dbReference type="Rhea" id="RHEA-COMP:11061"/>
        <dbReference type="ChEBI" id="CHEBI:15378"/>
        <dbReference type="ChEBI" id="CHEBI:30013"/>
        <dbReference type="ChEBI" id="CHEBI:57692"/>
        <dbReference type="ChEBI" id="CHEBI:74257"/>
        <dbReference type="ChEBI" id="CHEBI:456215"/>
        <dbReference type="EC" id="2.7.1.180"/>
    </reaction>
</comment>
<dbReference type="PIRSF" id="PIRSF006268">
    <property type="entry name" value="ApbE"/>
    <property type="match status" value="1"/>
</dbReference>
<keyword evidence="3 10" id="KW-0285">Flavoprotein</keyword>
<evidence type="ECO:0000256" key="7">
    <source>
        <dbReference type="ARBA" id="ARBA00022842"/>
    </source>
</evidence>
<proteinExistence type="inferred from homology"/>
<comment type="caution">
    <text evidence="12">The sequence shown here is derived from an EMBL/GenBank/DDBJ whole genome shotgun (WGS) entry which is preliminary data.</text>
</comment>
<name>A0A4R0N773_9SPHI</name>
<evidence type="ECO:0000256" key="5">
    <source>
        <dbReference type="ARBA" id="ARBA00022723"/>
    </source>
</evidence>
<reference evidence="12 13" key="1">
    <citation type="submission" date="2019-02" db="EMBL/GenBank/DDBJ databases">
        <title>Pedobacter sp. RP-1-13 sp. nov., isolated from Arctic soil.</title>
        <authorList>
            <person name="Dahal R.H."/>
        </authorList>
    </citation>
    <scope>NUCLEOTIDE SEQUENCE [LARGE SCALE GENOMIC DNA]</scope>
    <source>
        <strain evidence="12 13">RP-1-13</strain>
    </source>
</reference>
<dbReference type="AlphaFoldDB" id="A0A4R0N773"/>
<comment type="cofactor">
    <cofactor evidence="11">
        <name>Mg(2+)</name>
        <dbReference type="ChEBI" id="CHEBI:18420"/>
    </cofactor>
    <cofactor evidence="11">
        <name>Mn(2+)</name>
        <dbReference type="ChEBI" id="CHEBI:29035"/>
    </cofactor>
    <text evidence="11">Magnesium. Can also use manganese.</text>
</comment>
<dbReference type="Proteomes" id="UP000292884">
    <property type="component" value="Unassembled WGS sequence"/>
</dbReference>
<protein>
    <recommendedName>
        <fullName evidence="2 10">FAD:protein FMN transferase</fullName>
        <ecNumber evidence="1 10">2.7.1.180</ecNumber>
    </recommendedName>
    <alternativeName>
        <fullName evidence="8 10">Flavin transferase</fullName>
    </alternativeName>
</protein>